<name>A0AAN9Y2H7_9HEMI</name>
<sequence>MDVKLYADIVKDIKNVNSLNAYDTHYNILSKKYPSIPEETLRSIISLWFQRKVTQNAWRVKEIKIYDLYQKFIASGTKDACLQIAFQLEYPPSLVAKIVLTSYLAEIKSKKSQINSNELKNLRKQQCPYCKSLVNSLSNAETSQANDVSRDKIPSIKQHHDPRVELALNLFDDDDDEIGKYFLEKFTFSNDRAKKRGFINDKLKQKSSKFFWQASSFEEMGEKNVKQFTNVEKLFSNRLGGAGTADRLSKTDVCENKSASLEKCVRKLEDVESEMLSSISDMKLNDSSVNEEPNRITSKLDENNPAEIPDSTVSNDCDNLPKLVSANDTNSTFDESLNDSKEGAEMKICTCGSGTVSDTSDSDSEDSDEAYENFSVKELFENPSLIEDPVLARDVFYCTSFDDQYGPTADVICSSSGITHEKLLEDYVKNVGLAYKTEDNLRGDGFDKTPDIILLVPVAVKNFVINWVESKALFADYRLHQDFEKKQFQNYINRFGPGLVIYWQGYVSEILKSELVNKQIIISDRFPPKENFTFVKSDKFKSWMQLK</sequence>
<evidence type="ECO:0000256" key="4">
    <source>
        <dbReference type="ARBA" id="ARBA00023242"/>
    </source>
</evidence>
<dbReference type="Proteomes" id="UP001367676">
    <property type="component" value="Unassembled WGS sequence"/>
</dbReference>
<reference evidence="7 8" key="1">
    <citation type="submission" date="2024-03" db="EMBL/GenBank/DDBJ databases">
        <title>Adaptation during the transition from Ophiocordyceps entomopathogen to insect associate is accompanied by gene loss and intensified selection.</title>
        <authorList>
            <person name="Ward C.M."/>
            <person name="Onetto C.A."/>
            <person name="Borneman A.R."/>
        </authorList>
    </citation>
    <scope>NUCLEOTIDE SEQUENCE [LARGE SCALE GENOMIC DNA]</scope>
    <source>
        <strain evidence="7">AWRI1</strain>
        <tissue evidence="7">Single Adult Female</tissue>
    </source>
</reference>
<keyword evidence="4" id="KW-0539">Nucleus</keyword>
<evidence type="ECO:0000313" key="7">
    <source>
        <dbReference type="EMBL" id="KAK7584326.1"/>
    </source>
</evidence>
<comment type="subcellular location">
    <subcellularLocation>
        <location evidence="2">Cytoplasm</location>
    </subcellularLocation>
    <subcellularLocation>
        <location evidence="1">Nucleus</location>
    </subcellularLocation>
</comment>
<dbReference type="EMBL" id="JBBCAQ010000032">
    <property type="protein sequence ID" value="KAK7584326.1"/>
    <property type="molecule type" value="Genomic_DNA"/>
</dbReference>
<keyword evidence="3" id="KW-0963">Cytoplasm</keyword>
<proteinExistence type="predicted"/>
<dbReference type="InterPro" id="IPR029404">
    <property type="entry name" value="CDIN1"/>
</dbReference>
<dbReference type="PANTHER" id="PTHR31661:SF1">
    <property type="entry name" value="CDAN1-INTERACTING NUCLEASE 1"/>
    <property type="match status" value="1"/>
</dbReference>
<dbReference type="GO" id="GO:0005737">
    <property type="term" value="C:cytoplasm"/>
    <property type="evidence" value="ECO:0007669"/>
    <property type="project" value="UniProtKB-SubCell"/>
</dbReference>
<dbReference type="GO" id="GO:0005634">
    <property type="term" value="C:nucleus"/>
    <property type="evidence" value="ECO:0007669"/>
    <property type="project" value="UniProtKB-SubCell"/>
</dbReference>
<organism evidence="7 8">
    <name type="scientific">Parthenolecanium corni</name>
    <dbReference type="NCBI Taxonomy" id="536013"/>
    <lineage>
        <taxon>Eukaryota</taxon>
        <taxon>Metazoa</taxon>
        <taxon>Ecdysozoa</taxon>
        <taxon>Arthropoda</taxon>
        <taxon>Hexapoda</taxon>
        <taxon>Insecta</taxon>
        <taxon>Pterygota</taxon>
        <taxon>Neoptera</taxon>
        <taxon>Paraneoptera</taxon>
        <taxon>Hemiptera</taxon>
        <taxon>Sternorrhyncha</taxon>
        <taxon>Coccoidea</taxon>
        <taxon>Coccidae</taxon>
        <taxon>Parthenolecanium</taxon>
    </lineage>
</organism>
<feature type="region of interest" description="Disordered" evidence="6">
    <location>
        <begin position="296"/>
        <end position="317"/>
    </location>
</feature>
<dbReference type="PANTHER" id="PTHR31661">
    <property type="entry name" value="SIMILAR TO CDNA SEQUENCE BC052040"/>
    <property type="match status" value="1"/>
</dbReference>
<dbReference type="AlphaFoldDB" id="A0AAN9Y2H7"/>
<evidence type="ECO:0000313" key="8">
    <source>
        <dbReference type="Proteomes" id="UP001367676"/>
    </source>
</evidence>
<evidence type="ECO:0000256" key="6">
    <source>
        <dbReference type="SAM" id="MobiDB-lite"/>
    </source>
</evidence>
<protein>
    <recommendedName>
        <fullName evidence="5">CDAN1-interacting nuclease 1</fullName>
    </recommendedName>
</protein>
<evidence type="ECO:0000256" key="3">
    <source>
        <dbReference type="ARBA" id="ARBA00022490"/>
    </source>
</evidence>
<evidence type="ECO:0000256" key="5">
    <source>
        <dbReference type="ARBA" id="ARBA00023480"/>
    </source>
</evidence>
<keyword evidence="8" id="KW-1185">Reference proteome</keyword>
<dbReference type="Pfam" id="PF14811">
    <property type="entry name" value="TPD"/>
    <property type="match status" value="1"/>
</dbReference>
<comment type="caution">
    <text evidence="7">The sequence shown here is derived from an EMBL/GenBank/DDBJ whole genome shotgun (WGS) entry which is preliminary data.</text>
</comment>
<evidence type="ECO:0000256" key="1">
    <source>
        <dbReference type="ARBA" id="ARBA00004123"/>
    </source>
</evidence>
<gene>
    <name evidence="7" type="ORF">V9T40_005289</name>
</gene>
<accession>A0AAN9Y2H7</accession>
<evidence type="ECO:0000256" key="2">
    <source>
        <dbReference type="ARBA" id="ARBA00004496"/>
    </source>
</evidence>